<keyword evidence="2" id="KW-0812">Transmembrane</keyword>
<dbReference type="SUPFAM" id="SSF82693">
    <property type="entry name" value="Multidrug efflux transporter AcrB pore domain, PN1, PN2, PC1 and PC2 subdomains"/>
    <property type="match status" value="2"/>
</dbReference>
<dbReference type="Gene3D" id="1.20.1640.10">
    <property type="entry name" value="Multidrug efflux transporter AcrB transmembrane domain"/>
    <property type="match status" value="2"/>
</dbReference>
<dbReference type="PANTHER" id="PTHR32063">
    <property type="match status" value="1"/>
</dbReference>
<dbReference type="EMBL" id="JBHRYR010000003">
    <property type="protein sequence ID" value="MFC3853090.1"/>
    <property type="molecule type" value="Genomic_DNA"/>
</dbReference>
<dbReference type="PANTHER" id="PTHR32063:SF0">
    <property type="entry name" value="SWARMING MOTILITY PROTEIN SWRC"/>
    <property type="match status" value="1"/>
</dbReference>
<feature type="transmembrane region" description="Helical" evidence="2">
    <location>
        <begin position="428"/>
        <end position="448"/>
    </location>
</feature>
<evidence type="ECO:0000313" key="3">
    <source>
        <dbReference type="EMBL" id="MFC3853090.1"/>
    </source>
</evidence>
<feature type="transmembrane region" description="Helical" evidence="2">
    <location>
        <begin position="859"/>
        <end position="878"/>
    </location>
</feature>
<dbReference type="Gene3D" id="3.30.70.1440">
    <property type="entry name" value="Multidrug efflux transporter AcrB pore domain"/>
    <property type="match status" value="1"/>
</dbReference>
<dbReference type="Gene3D" id="3.30.2090.10">
    <property type="entry name" value="Multidrug efflux transporter AcrB TolC docking domain, DN and DC subdomains"/>
    <property type="match status" value="2"/>
</dbReference>
<feature type="transmembrane region" description="Helical" evidence="2">
    <location>
        <begin position="1004"/>
        <end position="1028"/>
    </location>
</feature>
<dbReference type="Pfam" id="PF00873">
    <property type="entry name" value="ACR_tran"/>
    <property type="match status" value="1"/>
</dbReference>
<dbReference type="Proteomes" id="UP001595617">
    <property type="component" value="Unassembled WGS sequence"/>
</dbReference>
<evidence type="ECO:0000313" key="4">
    <source>
        <dbReference type="Proteomes" id="UP001595617"/>
    </source>
</evidence>
<keyword evidence="2" id="KW-0472">Membrane</keyword>
<feature type="transmembrane region" description="Helical" evidence="2">
    <location>
        <begin position="460"/>
        <end position="487"/>
    </location>
</feature>
<keyword evidence="4" id="KW-1185">Reference proteome</keyword>
<evidence type="ECO:0000256" key="1">
    <source>
        <dbReference type="SAM" id="MobiDB-lite"/>
    </source>
</evidence>
<feature type="transmembrane region" description="Helical" evidence="2">
    <location>
        <begin position="885"/>
        <end position="906"/>
    </location>
</feature>
<feature type="transmembrane region" description="Helical" evidence="2">
    <location>
        <begin position="912"/>
        <end position="935"/>
    </location>
</feature>
<dbReference type="Gene3D" id="3.30.70.1430">
    <property type="entry name" value="Multidrug efflux transporter AcrB pore domain"/>
    <property type="match status" value="2"/>
</dbReference>
<name>A0ABV7ZY64_9GAMM</name>
<proteinExistence type="predicted"/>
<keyword evidence="2" id="KW-1133">Transmembrane helix</keyword>
<feature type="transmembrane region" description="Helical" evidence="2">
    <location>
        <begin position="528"/>
        <end position="548"/>
    </location>
</feature>
<dbReference type="Gene3D" id="3.30.70.1320">
    <property type="entry name" value="Multidrug efflux transporter AcrB pore domain like"/>
    <property type="match status" value="1"/>
</dbReference>
<accession>A0ABV7ZY64</accession>
<feature type="transmembrane region" description="Helical" evidence="2">
    <location>
        <begin position="332"/>
        <end position="350"/>
    </location>
</feature>
<reference evidence="4" key="1">
    <citation type="journal article" date="2019" name="Int. J. Syst. Evol. Microbiol.">
        <title>The Global Catalogue of Microorganisms (GCM) 10K type strain sequencing project: providing services to taxonomists for standard genome sequencing and annotation.</title>
        <authorList>
            <consortium name="The Broad Institute Genomics Platform"/>
            <consortium name="The Broad Institute Genome Sequencing Center for Infectious Disease"/>
            <person name="Wu L."/>
            <person name="Ma J."/>
        </authorList>
    </citation>
    <scope>NUCLEOTIDE SEQUENCE [LARGE SCALE GENOMIC DNA]</scope>
    <source>
        <strain evidence="4">IBRC 10765</strain>
    </source>
</reference>
<dbReference type="SUPFAM" id="SSF82866">
    <property type="entry name" value="Multidrug efflux transporter AcrB transmembrane domain"/>
    <property type="match status" value="2"/>
</dbReference>
<feature type="transmembrane region" description="Helical" evidence="2">
    <location>
        <begin position="964"/>
        <end position="984"/>
    </location>
</feature>
<dbReference type="InterPro" id="IPR001036">
    <property type="entry name" value="Acrflvin-R"/>
</dbReference>
<protein>
    <submittedName>
        <fullName evidence="3">Efflux RND transporter permease subunit</fullName>
    </submittedName>
</protein>
<dbReference type="SUPFAM" id="SSF82714">
    <property type="entry name" value="Multidrug efflux transporter AcrB TolC docking domain, DN and DC subdomains"/>
    <property type="match status" value="2"/>
</dbReference>
<sequence length="1070" mass="115957">MIAIIHAALNRVRTVMLLFILVVLAGIGAFRAIPQEAQPDITVPFIYISTGLEGISPQDADRLLVNPIEQQIKSLEGLKEYSSVATEGHASVTLEFESDVDIDQALDDVRRQVDIAKNDLPSSADEPSVNEINLALFPVINVNLFGDLDDRVLYSIADRMQDQIEALPGVLEAPVRGKREEIAEIIVDPTMLASYNLSNEELINSVQRNNQLVAAGNLDTGAGRFSVKVPGLIETEEDILNLPIKSVENSVVRFRDVAIGQRTYADFQQISRVNGQPAVTLEVTKRVGENLINTIQDVKDAVEATRPFWPEGLQVIYTGDQSREIEQTLRDLFNSVILATILVVVVMLWTLGPRASLLVGVSIPTSFLASILILYMMGITLNIIVLFALILCVGILVDGAIVVTEYADRRMSEGAPKIKAYREAASRMAWPVISSTATTLAVFMPLLFWPGIVGDFMSYLPITVIVTLGASLVVALIVLPALGTVFGKAAFVSARQRRNLAAAAEGNVSQMSGLGGAYVWLLSKLLHVPILVLAGVFFVIAALGASYAKYGNGIEFFPNIDSDFGNIAVRARGNLSLDEKDALVKQVENLIIGRSEVKSINSLTSGGSMNNYSADTIGVFQLEFVSWEFRGTAEQVMDSIVAQAAEIPGIIVEKKALAMGPTAGIDIQLDFLSNDHGDLQRTVAMVTEKMNNDPRFTDVSNNLPLDGLEWRIDVDREAASRFGADLASVGSALKMITTGLTIGSYRPTDAEEELDIRIRYPFDGRDLDQIERLTISARGEQVPISNFIERNAQGIQGDLLRTGGQLAHRIEANVSADYAVADVITALNDEFRAMLASGEIPDTVRPVFRGDQENQEESMIFLSTAFGVAIFMMLVILVTQFNSLYQAFIILSAIVFSSFGVLLGLMLTGDPFGIVMCGVGIIALAGIVVNNNIVLIDTYNALKNEGDTPYMAAIKTAAQRLRPILLTTITTILGLMPLVLQLNLDILSQSYTVGAPSAQWWTQLSTAIAGGLAFATILTLILTPALLVGIDNTLANVKAWRSRPKRPKPAPLEPKEAAETLPDNAIPSEG</sequence>
<gene>
    <name evidence="3" type="ORF">ACFOOG_09635</name>
</gene>
<evidence type="ECO:0000256" key="2">
    <source>
        <dbReference type="SAM" id="Phobius"/>
    </source>
</evidence>
<feature type="transmembrane region" description="Helical" evidence="2">
    <location>
        <begin position="357"/>
        <end position="377"/>
    </location>
</feature>
<comment type="caution">
    <text evidence="3">The sequence shown here is derived from an EMBL/GenBank/DDBJ whole genome shotgun (WGS) entry which is preliminary data.</text>
</comment>
<feature type="region of interest" description="Disordered" evidence="1">
    <location>
        <begin position="1041"/>
        <end position="1070"/>
    </location>
</feature>
<dbReference type="InterPro" id="IPR027463">
    <property type="entry name" value="AcrB_DN_DC_subdom"/>
</dbReference>
<feature type="transmembrane region" description="Helical" evidence="2">
    <location>
        <begin position="383"/>
        <end position="407"/>
    </location>
</feature>
<organism evidence="3 4">
    <name type="scientific">Saccharospirillum mangrovi</name>
    <dbReference type="NCBI Taxonomy" id="2161747"/>
    <lineage>
        <taxon>Bacteria</taxon>
        <taxon>Pseudomonadati</taxon>
        <taxon>Pseudomonadota</taxon>
        <taxon>Gammaproteobacteria</taxon>
        <taxon>Oceanospirillales</taxon>
        <taxon>Saccharospirillaceae</taxon>
        <taxon>Saccharospirillum</taxon>
    </lineage>
</organism>
<dbReference type="PRINTS" id="PR00702">
    <property type="entry name" value="ACRIFLAVINRP"/>
</dbReference>
<dbReference type="RefSeq" id="WP_380695914.1">
    <property type="nucleotide sequence ID" value="NZ_JBHRYR010000003.1"/>
</dbReference>